<dbReference type="PROSITE" id="PS00710">
    <property type="entry name" value="PGM_PMM"/>
    <property type="match status" value="1"/>
</dbReference>
<keyword evidence="7" id="KW-0119">Carbohydrate metabolism</keyword>
<dbReference type="SUPFAM" id="SSF53738">
    <property type="entry name" value="Phosphoglucomutase, first 3 domains"/>
    <property type="match status" value="3"/>
</dbReference>
<evidence type="ECO:0000259" key="19">
    <source>
        <dbReference type="Pfam" id="PF02880"/>
    </source>
</evidence>
<comment type="catalytic activity">
    <reaction evidence="1">
        <text>alpha-D-glucose 1-phosphate = alpha-D-glucose 6-phosphate</text>
        <dbReference type="Rhea" id="RHEA:23536"/>
        <dbReference type="ChEBI" id="CHEBI:58225"/>
        <dbReference type="ChEBI" id="CHEBI:58601"/>
        <dbReference type="EC" id="5.4.2.2"/>
    </reaction>
</comment>
<keyword evidence="11" id="KW-0413">Isomerase</keyword>
<dbReference type="RefSeq" id="WP_268779873.1">
    <property type="nucleotide sequence ID" value="NZ_JAPRAT010000012.1"/>
</dbReference>
<evidence type="ECO:0000313" key="20">
    <source>
        <dbReference type="EMBL" id="MCZ0703104.1"/>
    </source>
</evidence>
<dbReference type="PANTHER" id="PTHR45745:SF1">
    <property type="entry name" value="PHOSPHOGLUCOMUTASE 2B-RELATED"/>
    <property type="match status" value="1"/>
</dbReference>
<evidence type="ECO:0000256" key="15">
    <source>
        <dbReference type="RuleBase" id="RU004326"/>
    </source>
</evidence>
<comment type="pathway">
    <text evidence="4">Lipid metabolism.</text>
</comment>
<evidence type="ECO:0000256" key="11">
    <source>
        <dbReference type="ARBA" id="ARBA00023235"/>
    </source>
</evidence>
<dbReference type="PRINTS" id="PR00509">
    <property type="entry name" value="PGMPMM"/>
</dbReference>
<feature type="domain" description="Alpha-D-phosphohexomutase alpha/beta/alpha" evidence="17">
    <location>
        <begin position="43"/>
        <end position="179"/>
    </location>
</feature>
<dbReference type="Pfam" id="PF02879">
    <property type="entry name" value="PGM_PMM_II"/>
    <property type="match status" value="1"/>
</dbReference>
<feature type="domain" description="Alpha-D-phosphohexomutase C-terminal" evidence="16">
    <location>
        <begin position="509"/>
        <end position="552"/>
    </location>
</feature>
<reference evidence="20" key="1">
    <citation type="submission" date="2022-11" db="EMBL/GenBank/DDBJ databases">
        <title>WGS of Natronobacillus azotifigens 24KS-1, an anaerobic diazotrophic haloalkaliphile from soda-rich habitats.</title>
        <authorList>
            <person name="Sorokin D.Y."/>
            <person name="Merkel A.Y."/>
        </authorList>
    </citation>
    <scope>NUCLEOTIDE SEQUENCE</scope>
    <source>
        <strain evidence="20">24KS-1</strain>
    </source>
</reference>
<evidence type="ECO:0000256" key="4">
    <source>
        <dbReference type="ARBA" id="ARBA00005189"/>
    </source>
</evidence>
<evidence type="ECO:0000256" key="7">
    <source>
        <dbReference type="ARBA" id="ARBA00022526"/>
    </source>
</evidence>
<evidence type="ECO:0000259" key="16">
    <source>
        <dbReference type="Pfam" id="PF00408"/>
    </source>
</evidence>
<dbReference type="InterPro" id="IPR036900">
    <property type="entry name" value="A-D-PHexomutase_C_sf"/>
</dbReference>
<evidence type="ECO:0000313" key="21">
    <source>
        <dbReference type="Proteomes" id="UP001084197"/>
    </source>
</evidence>
<dbReference type="AlphaFoldDB" id="A0A9J6RBP2"/>
<dbReference type="InterPro" id="IPR005843">
    <property type="entry name" value="A-D-PHexomutase_C"/>
</dbReference>
<dbReference type="EC" id="5.4.2.2" evidence="6"/>
<dbReference type="InterPro" id="IPR005841">
    <property type="entry name" value="Alpha-D-phosphohexomutase_SF"/>
</dbReference>
<evidence type="ECO:0000256" key="12">
    <source>
        <dbReference type="ARBA" id="ARBA00039995"/>
    </source>
</evidence>
<proteinExistence type="inferred from homology"/>
<evidence type="ECO:0000256" key="8">
    <source>
        <dbReference type="ARBA" id="ARBA00022553"/>
    </source>
</evidence>
<evidence type="ECO:0000256" key="10">
    <source>
        <dbReference type="ARBA" id="ARBA00022842"/>
    </source>
</evidence>
<comment type="pathway">
    <text evidence="3">Glycolipid metabolism; diglucosyl-diacylglycerol biosynthesis.</text>
</comment>
<sequence>MDWKEEYTRWLTNAQLDRDMKKQLEVIAGNETLIEDCFYKSLEFGTGGLRGELGVGTNRLNVYTIRKATEGLAQYIIQKGELAKKQGVVIAYDCRHKSPEFALEAARVLGKHGIIVYLFNELKPTPLLSYSVRRLNASAGIVITASHNPPEYNGYKVYGSDGCQITLDAANAIISNINAVVDELEIEVLDKDRLLDSGTLKMIGQEIEKEYMEEMKSIIVNQEVLDKYAKELKIVFTPLHGTSNRLVQKGLKEFGFSNVNIVKEQEQPDPNFSTVDSPNPEEHAAFKLAISYGEKMDADILMGTDPDADRVGVVVKDNQGNYVVLTGNQTGALMLDYLLSNKQDIPTNGTVLKTIVTSEIGREIAKAYNLETIDTLTGFKYIGEKINQFEQTNKHQFMFGYEESYGYLIGDFVRDKDAIQACLFIAEVAAYHKSKGASLYQALENIFDRYGYFYEDLKSITLKGKAGLVQMIKIMEHFRVIEEFQVGENKLIKKDDYRISVSKNVVSGEIETIKLPPSDVLKFFLSDDSWFCIRPSGTEPKIKFYFGVKGSSVEDAKGKLVLIRDKVNSIIKRLT</sequence>
<dbReference type="EMBL" id="JAPRAT010000012">
    <property type="protein sequence ID" value="MCZ0703104.1"/>
    <property type="molecule type" value="Genomic_DNA"/>
</dbReference>
<dbReference type="CDD" id="cd05799">
    <property type="entry name" value="PGM2"/>
    <property type="match status" value="1"/>
</dbReference>
<dbReference type="Gene3D" id="3.40.120.10">
    <property type="entry name" value="Alpha-D-Glucose-1,6-Bisphosphate, subunit A, domain 3"/>
    <property type="match status" value="3"/>
</dbReference>
<evidence type="ECO:0000256" key="14">
    <source>
        <dbReference type="ARBA" id="ARBA00041467"/>
    </source>
</evidence>
<dbReference type="Proteomes" id="UP001084197">
    <property type="component" value="Unassembled WGS sequence"/>
</dbReference>
<dbReference type="GO" id="GO:0004614">
    <property type="term" value="F:phosphoglucomutase activity"/>
    <property type="evidence" value="ECO:0007669"/>
    <property type="project" value="UniProtKB-EC"/>
</dbReference>
<evidence type="ECO:0000259" key="18">
    <source>
        <dbReference type="Pfam" id="PF02879"/>
    </source>
</evidence>
<protein>
    <recommendedName>
        <fullName evidence="12">Phosphoglucomutase</fullName>
        <ecNumber evidence="6">5.4.2.2</ecNumber>
    </recommendedName>
    <alternativeName>
        <fullName evidence="14">Alpha-phosphoglucomutase</fullName>
    </alternativeName>
    <alternativeName>
        <fullName evidence="13">Glucose phosphomutase</fullName>
    </alternativeName>
</protein>
<dbReference type="Gene3D" id="3.30.310.50">
    <property type="entry name" value="Alpha-D-phosphohexomutase, C-terminal domain"/>
    <property type="match status" value="1"/>
</dbReference>
<keyword evidence="8" id="KW-0597">Phosphoprotein</keyword>
<evidence type="ECO:0000256" key="6">
    <source>
        <dbReference type="ARBA" id="ARBA00012728"/>
    </source>
</evidence>
<dbReference type="GO" id="GO:0008973">
    <property type="term" value="F:phosphopentomutase activity"/>
    <property type="evidence" value="ECO:0007669"/>
    <property type="project" value="TreeGrafter"/>
</dbReference>
<dbReference type="InterPro" id="IPR005844">
    <property type="entry name" value="A-D-PHexomutase_a/b/a-I"/>
</dbReference>
<accession>A0A9J6RBP2</accession>
<dbReference type="InterPro" id="IPR005846">
    <property type="entry name" value="A-D-PHexomutase_a/b/a-III"/>
</dbReference>
<evidence type="ECO:0000256" key="13">
    <source>
        <dbReference type="ARBA" id="ARBA00041398"/>
    </source>
</evidence>
<feature type="domain" description="Alpha-D-phosphohexomutase alpha/beta/alpha" evidence="19">
    <location>
        <begin position="327"/>
        <end position="449"/>
    </location>
</feature>
<dbReference type="Pfam" id="PF02878">
    <property type="entry name" value="PGM_PMM_I"/>
    <property type="match status" value="1"/>
</dbReference>
<dbReference type="GO" id="GO:0006006">
    <property type="term" value="P:glucose metabolic process"/>
    <property type="evidence" value="ECO:0007669"/>
    <property type="project" value="UniProtKB-KW"/>
</dbReference>
<dbReference type="GO" id="GO:0006166">
    <property type="term" value="P:purine ribonucleoside salvage"/>
    <property type="evidence" value="ECO:0007669"/>
    <property type="project" value="TreeGrafter"/>
</dbReference>
<name>A0A9J6RBP2_9BACI</name>
<dbReference type="Pfam" id="PF00408">
    <property type="entry name" value="PGM_PMM_IV"/>
    <property type="match status" value="1"/>
</dbReference>
<evidence type="ECO:0000259" key="17">
    <source>
        <dbReference type="Pfam" id="PF02878"/>
    </source>
</evidence>
<evidence type="ECO:0000256" key="5">
    <source>
        <dbReference type="ARBA" id="ARBA00010231"/>
    </source>
</evidence>
<dbReference type="InterPro" id="IPR005845">
    <property type="entry name" value="A-D-PHexomutase_a/b/a-II"/>
</dbReference>
<comment type="similarity">
    <text evidence="5 15">Belongs to the phosphohexose mutase family.</text>
</comment>
<gene>
    <name evidence="20" type="ORF">OWO01_07755</name>
</gene>
<dbReference type="Pfam" id="PF02880">
    <property type="entry name" value="PGM_PMM_III"/>
    <property type="match status" value="1"/>
</dbReference>
<feature type="domain" description="Alpha-D-phosphohexomutase alpha/beta/alpha" evidence="18">
    <location>
        <begin position="209"/>
        <end position="320"/>
    </location>
</feature>
<evidence type="ECO:0000256" key="9">
    <source>
        <dbReference type="ARBA" id="ARBA00022723"/>
    </source>
</evidence>
<dbReference type="GO" id="GO:0000287">
    <property type="term" value="F:magnesium ion binding"/>
    <property type="evidence" value="ECO:0007669"/>
    <property type="project" value="InterPro"/>
</dbReference>
<keyword evidence="9 15" id="KW-0479">Metal-binding</keyword>
<evidence type="ECO:0000256" key="3">
    <source>
        <dbReference type="ARBA" id="ARBA00005164"/>
    </source>
</evidence>
<dbReference type="InterPro" id="IPR016066">
    <property type="entry name" value="A-D-PHexomutase_CS"/>
</dbReference>
<comment type="cofactor">
    <cofactor evidence="2">
        <name>Mg(2+)</name>
        <dbReference type="ChEBI" id="CHEBI:18420"/>
    </cofactor>
</comment>
<evidence type="ECO:0000256" key="1">
    <source>
        <dbReference type="ARBA" id="ARBA00000443"/>
    </source>
</evidence>
<keyword evidence="7" id="KW-0313">Glucose metabolism</keyword>
<keyword evidence="21" id="KW-1185">Reference proteome</keyword>
<dbReference type="InterPro" id="IPR016055">
    <property type="entry name" value="A-D-PHexomutase_a/b/a-I/II/III"/>
</dbReference>
<organism evidence="20 21">
    <name type="scientific">Natronobacillus azotifigens</name>
    <dbReference type="NCBI Taxonomy" id="472978"/>
    <lineage>
        <taxon>Bacteria</taxon>
        <taxon>Bacillati</taxon>
        <taxon>Bacillota</taxon>
        <taxon>Bacilli</taxon>
        <taxon>Bacillales</taxon>
        <taxon>Bacillaceae</taxon>
        <taxon>Natronobacillus</taxon>
    </lineage>
</organism>
<comment type="caution">
    <text evidence="20">The sequence shown here is derived from an EMBL/GenBank/DDBJ whole genome shotgun (WGS) entry which is preliminary data.</text>
</comment>
<dbReference type="PANTHER" id="PTHR45745">
    <property type="entry name" value="PHOSPHOMANNOMUTASE 45A"/>
    <property type="match status" value="1"/>
</dbReference>
<keyword evidence="10 15" id="KW-0460">Magnesium</keyword>
<evidence type="ECO:0000256" key="2">
    <source>
        <dbReference type="ARBA" id="ARBA00001946"/>
    </source>
</evidence>
<dbReference type="SUPFAM" id="SSF55957">
    <property type="entry name" value="Phosphoglucomutase, C-terminal domain"/>
    <property type="match status" value="1"/>
</dbReference>